<keyword evidence="4" id="KW-1185">Reference proteome</keyword>
<dbReference type="Gene3D" id="1.10.443.10">
    <property type="entry name" value="Intergrase catalytic core"/>
    <property type="match status" value="1"/>
</dbReference>
<proteinExistence type="predicted"/>
<feature type="compositionally biased region" description="Acidic residues" evidence="2">
    <location>
        <begin position="63"/>
        <end position="72"/>
    </location>
</feature>
<organism evidence="3 4">
    <name type="scientific">Candidatus Protofrankia californiensis</name>
    <dbReference type="NCBI Taxonomy" id="1839754"/>
    <lineage>
        <taxon>Bacteria</taxon>
        <taxon>Bacillati</taxon>
        <taxon>Actinomycetota</taxon>
        <taxon>Actinomycetes</taxon>
        <taxon>Frankiales</taxon>
        <taxon>Frankiaceae</taxon>
        <taxon>Protofrankia</taxon>
    </lineage>
</organism>
<sequence>MRGVYIKVISERLGHADVSTTLKIYAHVLPGRDQAAATAVADVIFGPDARESVRTDDVTPLDAMDDDPQDEE</sequence>
<dbReference type="GO" id="GO:0006310">
    <property type="term" value="P:DNA recombination"/>
    <property type="evidence" value="ECO:0007669"/>
    <property type="project" value="UniProtKB-KW"/>
</dbReference>
<evidence type="ECO:0008006" key="5">
    <source>
        <dbReference type="Google" id="ProtNLM"/>
    </source>
</evidence>
<gene>
    <name evidence="3" type="ORF">FDG2_6172</name>
</gene>
<dbReference type="EMBL" id="FLUV01002545">
    <property type="protein sequence ID" value="SBW28907.1"/>
    <property type="molecule type" value="Genomic_DNA"/>
</dbReference>
<reference evidence="4" key="1">
    <citation type="submission" date="2016-02" db="EMBL/GenBank/DDBJ databases">
        <authorList>
            <person name="Wibberg D."/>
        </authorList>
    </citation>
    <scope>NUCLEOTIDE SEQUENCE [LARGE SCALE GENOMIC DNA]</scope>
</reference>
<dbReference type="InterPro" id="IPR013762">
    <property type="entry name" value="Integrase-like_cat_sf"/>
</dbReference>
<dbReference type="AlphaFoldDB" id="A0A1C3PGE9"/>
<dbReference type="InterPro" id="IPR011010">
    <property type="entry name" value="DNA_brk_join_enz"/>
</dbReference>
<name>A0A1C3PGE9_9ACTN</name>
<dbReference type="GO" id="GO:0003677">
    <property type="term" value="F:DNA binding"/>
    <property type="evidence" value="ECO:0007669"/>
    <property type="project" value="InterPro"/>
</dbReference>
<accession>A0A1C3PGE9</accession>
<evidence type="ECO:0000313" key="4">
    <source>
        <dbReference type="Proteomes" id="UP000199013"/>
    </source>
</evidence>
<evidence type="ECO:0000256" key="1">
    <source>
        <dbReference type="ARBA" id="ARBA00023172"/>
    </source>
</evidence>
<protein>
    <recommendedName>
        <fullName evidence="5">Tyr recombinase domain-containing protein</fullName>
    </recommendedName>
</protein>
<keyword evidence="1" id="KW-0233">DNA recombination</keyword>
<dbReference type="Proteomes" id="UP000199013">
    <property type="component" value="Unassembled WGS sequence"/>
</dbReference>
<evidence type="ECO:0000256" key="2">
    <source>
        <dbReference type="SAM" id="MobiDB-lite"/>
    </source>
</evidence>
<evidence type="ECO:0000313" key="3">
    <source>
        <dbReference type="EMBL" id="SBW28907.1"/>
    </source>
</evidence>
<feature type="region of interest" description="Disordered" evidence="2">
    <location>
        <begin position="51"/>
        <end position="72"/>
    </location>
</feature>
<dbReference type="GO" id="GO:0015074">
    <property type="term" value="P:DNA integration"/>
    <property type="evidence" value="ECO:0007669"/>
    <property type="project" value="InterPro"/>
</dbReference>
<dbReference type="SUPFAM" id="SSF56349">
    <property type="entry name" value="DNA breaking-rejoining enzymes"/>
    <property type="match status" value="1"/>
</dbReference>